<feature type="compositionally biased region" description="Polar residues" evidence="3">
    <location>
        <begin position="141"/>
        <end position="154"/>
    </location>
</feature>
<protein>
    <recommendedName>
        <fullName evidence="6">Oxidative stress 3</fullName>
    </recommendedName>
</protein>
<accession>A0A4D6MM98</accession>
<evidence type="ECO:0000256" key="2">
    <source>
        <dbReference type="ARBA" id="ARBA00023242"/>
    </source>
</evidence>
<reference evidence="4 5" key="1">
    <citation type="submission" date="2019-04" db="EMBL/GenBank/DDBJ databases">
        <title>An improved genome assembly and genetic linkage map for asparagus bean, Vigna unguiculata ssp. sesquipedialis.</title>
        <authorList>
            <person name="Xia Q."/>
            <person name="Zhang R."/>
            <person name="Dong Y."/>
        </authorList>
    </citation>
    <scope>NUCLEOTIDE SEQUENCE [LARGE SCALE GENOMIC DNA]</scope>
    <source>
        <tissue evidence="4">Leaf</tissue>
    </source>
</reference>
<name>A0A4D6MM98_VIGUN</name>
<comment type="subcellular location">
    <subcellularLocation>
        <location evidence="1">Nucleus</location>
    </subcellularLocation>
</comment>
<keyword evidence="5" id="KW-1185">Reference proteome</keyword>
<organism evidence="4 5">
    <name type="scientific">Vigna unguiculata</name>
    <name type="common">Cowpea</name>
    <dbReference type="NCBI Taxonomy" id="3917"/>
    <lineage>
        <taxon>Eukaryota</taxon>
        <taxon>Viridiplantae</taxon>
        <taxon>Streptophyta</taxon>
        <taxon>Embryophyta</taxon>
        <taxon>Tracheophyta</taxon>
        <taxon>Spermatophyta</taxon>
        <taxon>Magnoliopsida</taxon>
        <taxon>eudicotyledons</taxon>
        <taxon>Gunneridae</taxon>
        <taxon>Pentapetalae</taxon>
        <taxon>rosids</taxon>
        <taxon>fabids</taxon>
        <taxon>Fabales</taxon>
        <taxon>Fabaceae</taxon>
        <taxon>Papilionoideae</taxon>
        <taxon>50 kb inversion clade</taxon>
        <taxon>NPAAA clade</taxon>
        <taxon>indigoferoid/millettioid clade</taxon>
        <taxon>Phaseoleae</taxon>
        <taxon>Vigna</taxon>
    </lineage>
</organism>
<sequence>MEHPNYKVVEAADDNKEPLNDCALARSFSFSESESESGISSASWSDSDSFEEVTSSVSSSSSSTDQFATEPLNDMSSLIQQLPVKRGLSKYYQGKAESFTSLEKVRSLEDLVKPENPYNKKFKSCRSNNGGVMGESEKAKCSTSSSTNGVISKQSSKRGSEKLMVRIPPMVPRRSSTATTLPNQTVLFV</sequence>
<evidence type="ECO:0008006" key="6">
    <source>
        <dbReference type="Google" id="ProtNLM"/>
    </source>
</evidence>
<dbReference type="EMBL" id="CP039351">
    <property type="protein sequence ID" value="QCE01117.1"/>
    <property type="molecule type" value="Genomic_DNA"/>
</dbReference>
<dbReference type="OrthoDB" id="1938584at2759"/>
<dbReference type="InterPro" id="IPR051992">
    <property type="entry name" value="OxStress_Response_Reg"/>
</dbReference>
<dbReference type="Proteomes" id="UP000501690">
    <property type="component" value="Linkage Group LG7"/>
</dbReference>
<feature type="region of interest" description="Disordered" evidence="3">
    <location>
        <begin position="29"/>
        <end position="48"/>
    </location>
</feature>
<keyword evidence="2" id="KW-0539">Nucleus</keyword>
<proteinExistence type="predicted"/>
<dbReference type="AlphaFoldDB" id="A0A4D6MM98"/>
<dbReference type="GO" id="GO:0006950">
    <property type="term" value="P:response to stress"/>
    <property type="evidence" value="ECO:0007669"/>
    <property type="project" value="UniProtKB-ARBA"/>
</dbReference>
<evidence type="ECO:0000313" key="5">
    <source>
        <dbReference type="Proteomes" id="UP000501690"/>
    </source>
</evidence>
<dbReference type="PANTHER" id="PTHR33172">
    <property type="entry name" value="OS08G0516900 PROTEIN"/>
    <property type="match status" value="1"/>
</dbReference>
<feature type="region of interest" description="Disordered" evidence="3">
    <location>
        <begin position="125"/>
        <end position="164"/>
    </location>
</feature>
<dbReference type="GO" id="GO:0005634">
    <property type="term" value="C:nucleus"/>
    <property type="evidence" value="ECO:0007669"/>
    <property type="project" value="UniProtKB-SubCell"/>
</dbReference>
<dbReference type="PANTHER" id="PTHR33172:SF29">
    <property type="entry name" value="OS06G0559400 PROTEIN"/>
    <property type="match status" value="1"/>
</dbReference>
<evidence type="ECO:0000256" key="1">
    <source>
        <dbReference type="ARBA" id="ARBA00004123"/>
    </source>
</evidence>
<gene>
    <name evidence="4" type="ORF">DEO72_LG7g2410</name>
</gene>
<dbReference type="Gramene" id="Vigun08g139500.1.v1.2">
    <property type="protein sequence ID" value="Vigun08g139500.1.v1.2"/>
    <property type="gene ID" value="Vigun08g139500.v1.2"/>
</dbReference>
<evidence type="ECO:0000256" key="3">
    <source>
        <dbReference type="SAM" id="MobiDB-lite"/>
    </source>
</evidence>
<evidence type="ECO:0000313" key="4">
    <source>
        <dbReference type="EMBL" id="QCE01117.1"/>
    </source>
</evidence>